<protein>
    <submittedName>
        <fullName evidence="1">Uncharacterized protein</fullName>
    </submittedName>
</protein>
<dbReference type="Proteomes" id="UP000654452">
    <property type="component" value="Unassembled WGS sequence"/>
</dbReference>
<gene>
    <name evidence="1" type="ORF">JJL56_02320</name>
</gene>
<accession>A0ABS1HSA1</accession>
<name>A0ABS1HSA1_9PROT</name>
<dbReference type="EMBL" id="JAEPIV010000001">
    <property type="protein sequence ID" value="MBK4717695.1"/>
    <property type="molecule type" value="Genomic_DNA"/>
</dbReference>
<comment type="caution">
    <text evidence="1">The sequence shown here is derived from an EMBL/GenBank/DDBJ whole genome shotgun (WGS) entry which is preliminary data.</text>
</comment>
<proteinExistence type="predicted"/>
<organism evidence="1 2">
    <name type="scientific">Azospirillum aestuarii</name>
    <dbReference type="NCBI Taxonomy" id="2802052"/>
    <lineage>
        <taxon>Bacteria</taxon>
        <taxon>Pseudomonadati</taxon>
        <taxon>Pseudomonadota</taxon>
        <taxon>Alphaproteobacteria</taxon>
        <taxon>Rhodospirillales</taxon>
        <taxon>Azospirillaceae</taxon>
        <taxon>Azospirillum</taxon>
    </lineage>
</organism>
<evidence type="ECO:0000313" key="2">
    <source>
        <dbReference type="Proteomes" id="UP000654452"/>
    </source>
</evidence>
<evidence type="ECO:0000313" key="1">
    <source>
        <dbReference type="EMBL" id="MBK4717695.1"/>
    </source>
</evidence>
<reference evidence="1 2" key="1">
    <citation type="submission" date="2021-01" db="EMBL/GenBank/DDBJ databases">
        <title>Azospirillum sp. YIM DDC1 draft genome.</title>
        <authorList>
            <person name="Wang Y.-X."/>
        </authorList>
    </citation>
    <scope>NUCLEOTIDE SEQUENCE [LARGE SCALE GENOMIC DNA]</scope>
    <source>
        <strain evidence="1 2">YIM DDC1</strain>
    </source>
</reference>
<keyword evidence="2" id="KW-1185">Reference proteome</keyword>
<sequence>MANLETIILTTLTEIAAKAPTPPQIDPADTFAVQGYLDEYRDISVKVDTALDELAEALNKATCLESLILDNARHRLHMHRLPDPAFTGNAVAALADLARAIAAGGMPLPFARMEGAADKLRLQIDGTF</sequence>
<dbReference type="RefSeq" id="WP_200484048.1">
    <property type="nucleotide sequence ID" value="NZ_JAEPIV010000001.1"/>
</dbReference>